<protein>
    <submittedName>
        <fullName evidence="1">Uncharacterized protein</fullName>
    </submittedName>
</protein>
<dbReference type="AlphaFoldDB" id="A0A5C6E520"/>
<reference evidence="1 2" key="1">
    <citation type="submission" date="2019-02" db="EMBL/GenBank/DDBJ databases">
        <title>Deep-cultivation of Planctomycetes and their phenomic and genomic characterization uncovers novel biology.</title>
        <authorList>
            <person name="Wiegand S."/>
            <person name="Jogler M."/>
            <person name="Boedeker C."/>
            <person name="Pinto D."/>
            <person name="Vollmers J."/>
            <person name="Rivas-Marin E."/>
            <person name="Kohn T."/>
            <person name="Peeters S.H."/>
            <person name="Heuer A."/>
            <person name="Rast P."/>
            <person name="Oberbeckmann S."/>
            <person name="Bunk B."/>
            <person name="Jeske O."/>
            <person name="Meyerdierks A."/>
            <person name="Storesund J.E."/>
            <person name="Kallscheuer N."/>
            <person name="Luecker S."/>
            <person name="Lage O.M."/>
            <person name="Pohl T."/>
            <person name="Merkel B.J."/>
            <person name="Hornburger P."/>
            <person name="Mueller R.-W."/>
            <person name="Bruemmer F."/>
            <person name="Labrenz M."/>
            <person name="Spormann A.M."/>
            <person name="Op Den Camp H."/>
            <person name="Overmann J."/>
            <person name="Amann R."/>
            <person name="Jetten M.S.M."/>
            <person name="Mascher T."/>
            <person name="Medema M.H."/>
            <person name="Devos D.P."/>
            <person name="Kaster A.-K."/>
            <person name="Ovreas L."/>
            <person name="Rohde M."/>
            <person name="Galperin M.Y."/>
            <person name="Jogler C."/>
        </authorList>
    </citation>
    <scope>NUCLEOTIDE SEQUENCE [LARGE SCALE GENOMIC DNA]</scope>
    <source>
        <strain evidence="1 2">Q31b</strain>
    </source>
</reference>
<dbReference type="EMBL" id="SJPY01000003">
    <property type="protein sequence ID" value="TWU43037.1"/>
    <property type="molecule type" value="Genomic_DNA"/>
</dbReference>
<proteinExistence type="predicted"/>
<dbReference type="Proteomes" id="UP000315471">
    <property type="component" value="Unassembled WGS sequence"/>
</dbReference>
<comment type="caution">
    <text evidence="1">The sequence shown here is derived from an EMBL/GenBank/DDBJ whole genome shotgun (WGS) entry which is preliminary data.</text>
</comment>
<name>A0A5C6E520_9BACT</name>
<evidence type="ECO:0000313" key="2">
    <source>
        <dbReference type="Proteomes" id="UP000315471"/>
    </source>
</evidence>
<gene>
    <name evidence="1" type="ORF">Q31b_20720</name>
</gene>
<sequence length="80" mass="8648">MKAGSWGDVDGAMRVAEIARSGFSTLEQSELFRPSDKTKFVADNTRTARGCHTFDGMQEQSGINFSIAPIIPELIIDIGG</sequence>
<evidence type="ECO:0000313" key="1">
    <source>
        <dbReference type="EMBL" id="TWU43037.1"/>
    </source>
</evidence>
<keyword evidence="2" id="KW-1185">Reference proteome</keyword>
<organism evidence="1 2">
    <name type="scientific">Novipirellula aureliae</name>
    <dbReference type="NCBI Taxonomy" id="2527966"/>
    <lineage>
        <taxon>Bacteria</taxon>
        <taxon>Pseudomonadati</taxon>
        <taxon>Planctomycetota</taxon>
        <taxon>Planctomycetia</taxon>
        <taxon>Pirellulales</taxon>
        <taxon>Pirellulaceae</taxon>
        <taxon>Novipirellula</taxon>
    </lineage>
</organism>
<accession>A0A5C6E520</accession>